<name>A0AAV5P6Y0_CELCE</name>
<gene>
    <name evidence="1" type="ORF">Ccel01_15530</name>
</gene>
<dbReference type="AlphaFoldDB" id="A0AAV5P6Y0"/>
<evidence type="ECO:0000313" key="2">
    <source>
        <dbReference type="Proteomes" id="UP001165168"/>
    </source>
</evidence>
<reference evidence="1" key="1">
    <citation type="submission" date="2023-03" db="EMBL/GenBank/DDBJ databases">
        <title>Cellulosimicrobium cellulans NBRC 103059.</title>
        <authorList>
            <person name="Ichikawa N."/>
            <person name="Sato H."/>
            <person name="Tonouchi N."/>
        </authorList>
    </citation>
    <scope>NUCLEOTIDE SEQUENCE</scope>
    <source>
        <strain evidence="1">NBRC 103059</strain>
    </source>
</reference>
<comment type="caution">
    <text evidence="1">The sequence shown here is derived from an EMBL/GenBank/DDBJ whole genome shotgun (WGS) entry which is preliminary data.</text>
</comment>
<dbReference type="EMBL" id="BSTG01000001">
    <property type="protein sequence ID" value="GLY56951.1"/>
    <property type="molecule type" value="Genomic_DNA"/>
</dbReference>
<organism evidence="1 2">
    <name type="scientific">Cellulosimicrobium cellulans</name>
    <name type="common">Arthrobacter luteus</name>
    <dbReference type="NCBI Taxonomy" id="1710"/>
    <lineage>
        <taxon>Bacteria</taxon>
        <taxon>Bacillati</taxon>
        <taxon>Actinomycetota</taxon>
        <taxon>Actinomycetes</taxon>
        <taxon>Micrococcales</taxon>
        <taxon>Promicromonosporaceae</taxon>
        <taxon>Cellulosimicrobium</taxon>
    </lineage>
</organism>
<dbReference type="Proteomes" id="UP001165168">
    <property type="component" value="Unassembled WGS sequence"/>
</dbReference>
<accession>A0AAV5P6Y0</accession>
<sequence>MHVQPGRARVGDDLRVPVRRGGRDVDVTDLVGGVPDRLADALRALHEELSVP</sequence>
<protein>
    <submittedName>
        <fullName evidence="1">Uncharacterized protein</fullName>
    </submittedName>
</protein>
<proteinExistence type="predicted"/>
<evidence type="ECO:0000313" key="1">
    <source>
        <dbReference type="EMBL" id="GLY56951.1"/>
    </source>
</evidence>